<keyword evidence="3" id="KW-1185">Reference proteome</keyword>
<dbReference type="Pfam" id="PF23733">
    <property type="entry name" value="GRXCR1-2_C"/>
    <property type="match status" value="1"/>
</dbReference>
<protein>
    <recommendedName>
        <fullName evidence="1">Glutaredoxin domain-containing protein</fullName>
    </recommendedName>
</protein>
<dbReference type="HOGENOM" id="CLU_832415_0_0_1"/>
<reference evidence="2" key="2">
    <citation type="submission" date="2015-02" db="UniProtKB">
        <authorList>
            <consortium name="EnsemblMetazoa"/>
        </authorList>
    </citation>
    <scope>IDENTIFICATION</scope>
</reference>
<accession>T1JAV3</accession>
<dbReference type="Pfam" id="PF00462">
    <property type="entry name" value="Glutaredoxin"/>
    <property type="match status" value="1"/>
</dbReference>
<dbReference type="EMBL" id="JH432004">
    <property type="status" value="NOT_ANNOTATED_CDS"/>
    <property type="molecule type" value="Genomic_DNA"/>
</dbReference>
<reference evidence="3" key="1">
    <citation type="submission" date="2011-05" db="EMBL/GenBank/DDBJ databases">
        <authorList>
            <person name="Richards S.R."/>
            <person name="Qu J."/>
            <person name="Jiang H."/>
            <person name="Jhangiani S.N."/>
            <person name="Agravi P."/>
            <person name="Goodspeed R."/>
            <person name="Gross S."/>
            <person name="Mandapat C."/>
            <person name="Jackson L."/>
            <person name="Mathew T."/>
            <person name="Pu L."/>
            <person name="Thornton R."/>
            <person name="Saada N."/>
            <person name="Wilczek-Boney K.B."/>
            <person name="Lee S."/>
            <person name="Kovar C."/>
            <person name="Wu Y."/>
            <person name="Scherer S.E."/>
            <person name="Worley K.C."/>
            <person name="Muzny D.M."/>
            <person name="Gibbs R."/>
        </authorList>
    </citation>
    <scope>NUCLEOTIDE SEQUENCE</scope>
    <source>
        <strain evidence="3">Brora</strain>
    </source>
</reference>
<dbReference type="OMA" id="CQEGKRN"/>
<dbReference type="Gene3D" id="3.40.30.10">
    <property type="entry name" value="Glutaredoxin"/>
    <property type="match status" value="1"/>
</dbReference>
<dbReference type="PANTHER" id="PTHR46990:SF1">
    <property type="entry name" value="GLUTAREDOXIN DOMAIN-CONTAINING CYSTEINE-RICH PROTEIN 1"/>
    <property type="match status" value="1"/>
</dbReference>
<dbReference type="EnsemblMetazoa" id="SMAR010877-RA">
    <property type="protein sequence ID" value="SMAR010877-PA"/>
    <property type="gene ID" value="SMAR010877"/>
</dbReference>
<name>T1JAV3_STRMM</name>
<evidence type="ECO:0000313" key="2">
    <source>
        <dbReference type="EnsemblMetazoa" id="SMAR010877-PA"/>
    </source>
</evidence>
<dbReference type="AlphaFoldDB" id="T1JAV3"/>
<sequence>MLHERAPDTMGGGGTDAVMEHVPVARGISDERLRQELMQMFDDTSRPKLKPVAIKWRQFLHTSSGKVLCSTPSENCRNQTCKCHTPTKKQPAIIRRYYSVTDEELCDKPDCWRFHLRERDEPDSDESDASVFAGCQGVAGPESAIWSKDGTLRGVTNRVRAGIATFLHPSGQSKLGQENGHVVVYISSLGIIRETFQKCLSVRSILSTLLIHYDERDVYLNKNHQGQLMDRLGIDKLTIPHVFVGGHHLGTAQDIERLNESGQLRQIMKPYKNPNATTPCSKCGGYKLLPCSACQGTKKSARHRNTFTQEFPALRCMQCDERGLVKCIACCIAA</sequence>
<proteinExistence type="predicted"/>
<dbReference type="eggNOG" id="KOG2824">
    <property type="taxonomic scope" value="Eukaryota"/>
</dbReference>
<feature type="domain" description="Glutaredoxin" evidence="1">
    <location>
        <begin position="182"/>
        <end position="248"/>
    </location>
</feature>
<organism evidence="2 3">
    <name type="scientific">Strigamia maritima</name>
    <name type="common">European centipede</name>
    <name type="synonym">Geophilus maritimus</name>
    <dbReference type="NCBI Taxonomy" id="126957"/>
    <lineage>
        <taxon>Eukaryota</taxon>
        <taxon>Metazoa</taxon>
        <taxon>Ecdysozoa</taxon>
        <taxon>Arthropoda</taxon>
        <taxon>Myriapoda</taxon>
        <taxon>Chilopoda</taxon>
        <taxon>Pleurostigmophora</taxon>
        <taxon>Geophilomorpha</taxon>
        <taxon>Linotaeniidae</taxon>
        <taxon>Strigamia</taxon>
    </lineage>
</organism>
<dbReference type="PANTHER" id="PTHR46990">
    <property type="entry name" value="GLUTAREDOXIN DOMAIN-CONTAINING CYSTEINE-RICH PROTEIN 1"/>
    <property type="match status" value="1"/>
</dbReference>
<dbReference type="STRING" id="126957.T1JAV3"/>
<dbReference type="InterPro" id="IPR042797">
    <property type="entry name" value="GRXCR1"/>
</dbReference>
<dbReference type="SUPFAM" id="SSF52833">
    <property type="entry name" value="Thioredoxin-like"/>
    <property type="match status" value="1"/>
</dbReference>
<dbReference type="GO" id="GO:0007605">
    <property type="term" value="P:sensory perception of sound"/>
    <property type="evidence" value="ECO:0007669"/>
    <property type="project" value="InterPro"/>
</dbReference>
<dbReference type="PhylomeDB" id="T1JAV3"/>
<dbReference type="Proteomes" id="UP000014500">
    <property type="component" value="Unassembled WGS sequence"/>
</dbReference>
<evidence type="ECO:0000313" key="3">
    <source>
        <dbReference type="Proteomes" id="UP000014500"/>
    </source>
</evidence>
<evidence type="ECO:0000259" key="1">
    <source>
        <dbReference type="Pfam" id="PF00462"/>
    </source>
</evidence>
<dbReference type="PROSITE" id="PS51354">
    <property type="entry name" value="GLUTAREDOXIN_2"/>
    <property type="match status" value="1"/>
</dbReference>
<dbReference type="InterPro" id="IPR002109">
    <property type="entry name" value="Glutaredoxin"/>
</dbReference>
<dbReference type="InterPro" id="IPR036249">
    <property type="entry name" value="Thioredoxin-like_sf"/>
</dbReference>